<organism evidence="1">
    <name type="scientific">Arundo donax</name>
    <name type="common">Giant reed</name>
    <name type="synonym">Donax arundinaceus</name>
    <dbReference type="NCBI Taxonomy" id="35708"/>
    <lineage>
        <taxon>Eukaryota</taxon>
        <taxon>Viridiplantae</taxon>
        <taxon>Streptophyta</taxon>
        <taxon>Embryophyta</taxon>
        <taxon>Tracheophyta</taxon>
        <taxon>Spermatophyta</taxon>
        <taxon>Magnoliopsida</taxon>
        <taxon>Liliopsida</taxon>
        <taxon>Poales</taxon>
        <taxon>Poaceae</taxon>
        <taxon>PACMAD clade</taxon>
        <taxon>Arundinoideae</taxon>
        <taxon>Arundineae</taxon>
        <taxon>Arundo</taxon>
    </lineage>
</organism>
<reference evidence="1" key="2">
    <citation type="journal article" date="2015" name="Data Brief">
        <title>Shoot transcriptome of the giant reed, Arundo donax.</title>
        <authorList>
            <person name="Barrero R.A."/>
            <person name="Guerrero F.D."/>
            <person name="Moolhuijzen P."/>
            <person name="Goolsby J.A."/>
            <person name="Tidwell J."/>
            <person name="Bellgard S.E."/>
            <person name="Bellgard M.I."/>
        </authorList>
    </citation>
    <scope>NUCLEOTIDE SEQUENCE</scope>
    <source>
        <tissue evidence="1">Shoot tissue taken approximately 20 cm above the soil surface</tissue>
    </source>
</reference>
<name>A0A0A9C5C2_ARUDO</name>
<accession>A0A0A9C5C2</accession>
<sequence length="72" mass="8362">MVMHALLFCLGTIEREKWERDSRRLDSDCRTANCDGRHNFIWTPIRVFKYSIESSSSLLSNGFGLISTSYWG</sequence>
<protein>
    <submittedName>
        <fullName evidence="1">Cl335_1</fullName>
    </submittedName>
</protein>
<reference evidence="1" key="1">
    <citation type="submission" date="2014-09" db="EMBL/GenBank/DDBJ databases">
        <authorList>
            <person name="Magalhaes I.L.F."/>
            <person name="Oliveira U."/>
            <person name="Santos F.R."/>
            <person name="Vidigal T.H.D.A."/>
            <person name="Brescovit A.D."/>
            <person name="Santos A.J."/>
        </authorList>
    </citation>
    <scope>NUCLEOTIDE SEQUENCE</scope>
    <source>
        <tissue evidence="1">Shoot tissue taken approximately 20 cm above the soil surface</tissue>
    </source>
</reference>
<dbReference type="EMBL" id="GBRH01228272">
    <property type="protein sequence ID" value="JAD69623.1"/>
    <property type="molecule type" value="Transcribed_RNA"/>
</dbReference>
<evidence type="ECO:0000313" key="1">
    <source>
        <dbReference type="EMBL" id="JAD69623.1"/>
    </source>
</evidence>
<proteinExistence type="predicted"/>
<dbReference type="AlphaFoldDB" id="A0A0A9C5C2"/>